<organism evidence="2 3">
    <name type="scientific">Propionigenium maris DSM 9537</name>
    <dbReference type="NCBI Taxonomy" id="1123000"/>
    <lineage>
        <taxon>Bacteria</taxon>
        <taxon>Fusobacteriati</taxon>
        <taxon>Fusobacteriota</taxon>
        <taxon>Fusobacteriia</taxon>
        <taxon>Fusobacteriales</taxon>
        <taxon>Fusobacteriaceae</taxon>
        <taxon>Propionigenium</taxon>
    </lineage>
</organism>
<keyword evidence="3" id="KW-1185">Reference proteome</keyword>
<feature type="signal peptide" evidence="1">
    <location>
        <begin position="1"/>
        <end position="20"/>
    </location>
</feature>
<comment type="caution">
    <text evidence="2">The sequence shown here is derived from an EMBL/GenBank/DDBJ whole genome shotgun (WGS) entry which is preliminary data.</text>
</comment>
<reference evidence="2" key="1">
    <citation type="submission" date="2022-12" db="EMBL/GenBank/DDBJ databases">
        <title>Reference genome sequencing for broad-spectrum identification of bacterial and archaeal isolates by mass spectrometry.</title>
        <authorList>
            <person name="Sekiguchi Y."/>
            <person name="Tourlousse D.M."/>
        </authorList>
    </citation>
    <scope>NUCLEOTIDE SEQUENCE</scope>
    <source>
        <strain evidence="2">10succ1</strain>
    </source>
</reference>
<evidence type="ECO:0000256" key="1">
    <source>
        <dbReference type="SAM" id="SignalP"/>
    </source>
</evidence>
<evidence type="ECO:0000313" key="2">
    <source>
        <dbReference type="EMBL" id="GLI58088.1"/>
    </source>
</evidence>
<proteinExistence type="predicted"/>
<accession>A0A9W6GN24</accession>
<dbReference type="AlphaFoldDB" id="A0A9W6GN24"/>
<feature type="chain" id="PRO_5040754445" evidence="1">
    <location>
        <begin position="21"/>
        <end position="114"/>
    </location>
</feature>
<dbReference type="RefSeq" id="WP_281837761.1">
    <property type="nucleotide sequence ID" value="NZ_BSDY01000033.1"/>
</dbReference>
<dbReference type="EMBL" id="BSDY01000033">
    <property type="protein sequence ID" value="GLI58088.1"/>
    <property type="molecule type" value="Genomic_DNA"/>
</dbReference>
<protein>
    <submittedName>
        <fullName evidence="2">Uncharacterized protein</fullName>
    </submittedName>
</protein>
<sequence>MKKYLLNFMLALLISFPLRAEDMSSFMSEMNHHNIAAEEQDRMLLECRGEYIKKEMVISQKIRELRRKMNRCMREEKPDHSDYYKNRELLENLKVLRERTRADHMEKMISIRSH</sequence>
<evidence type="ECO:0000313" key="3">
    <source>
        <dbReference type="Proteomes" id="UP001144471"/>
    </source>
</evidence>
<name>A0A9W6GN24_9FUSO</name>
<dbReference type="Proteomes" id="UP001144471">
    <property type="component" value="Unassembled WGS sequence"/>
</dbReference>
<keyword evidence="1" id="KW-0732">Signal</keyword>
<gene>
    <name evidence="2" type="ORF">PM10SUCC1_36020</name>
</gene>